<dbReference type="RefSeq" id="WP_149851411.1">
    <property type="nucleotide sequence ID" value="NZ_VUOB01000038.1"/>
</dbReference>
<gene>
    <name evidence="4" type="ORF">F0L68_21455</name>
</gene>
<dbReference type="Pfam" id="PF13508">
    <property type="entry name" value="Acetyltransf_7"/>
    <property type="match status" value="1"/>
</dbReference>
<reference evidence="4 5" key="2">
    <citation type="submission" date="2019-09" db="EMBL/GenBank/DDBJ databases">
        <authorList>
            <person name="Jin C."/>
        </authorList>
    </citation>
    <scope>NUCLEOTIDE SEQUENCE [LARGE SCALE GENOMIC DNA]</scope>
    <source>
        <strain evidence="4 5">AN110305</strain>
    </source>
</reference>
<keyword evidence="1 4" id="KW-0808">Transferase</keyword>
<keyword evidence="2" id="KW-0012">Acyltransferase</keyword>
<evidence type="ECO:0000256" key="1">
    <source>
        <dbReference type="ARBA" id="ARBA00022679"/>
    </source>
</evidence>
<reference evidence="4 5" key="1">
    <citation type="submission" date="2019-09" db="EMBL/GenBank/DDBJ databases">
        <title>Goodfellowia gen. nov., a new genus of the Pseudonocardineae related to Actinoalloteichus, containing Goodfellowia coeruleoviolacea gen. nov., comb. nov. gen. nov., comb. nov.</title>
        <authorList>
            <person name="Labeda D."/>
        </authorList>
    </citation>
    <scope>NUCLEOTIDE SEQUENCE [LARGE SCALE GENOMIC DNA]</scope>
    <source>
        <strain evidence="4 5">AN110305</strain>
    </source>
</reference>
<name>A0A5B2X7K8_9PSEU</name>
<proteinExistence type="predicted"/>
<dbReference type="InterPro" id="IPR050832">
    <property type="entry name" value="Bact_Acetyltransf"/>
</dbReference>
<sequence length="189" mass="20969">MNHAIREYTSADEQSWLRCRVLSFLGTAYFDDVLCAKPAVAPPGLELVAALADGTVVGIMDVGIDDALATIDTVAVHPDHQRQSIGRDLLDEARARLSALGTATLDAWTRDDPDTLRWYLAMGFAESDHFLHVYASHRTEAGEPDRAIGTRRPGLRPIEVFAHASLRDEATLREQFARVHVCRRFAMDL</sequence>
<dbReference type="AlphaFoldDB" id="A0A5B2X7K8"/>
<dbReference type="Proteomes" id="UP000323454">
    <property type="component" value="Unassembled WGS sequence"/>
</dbReference>
<feature type="domain" description="N-acetyltransferase" evidence="3">
    <location>
        <begin position="3"/>
        <end position="146"/>
    </location>
</feature>
<keyword evidence="5" id="KW-1185">Reference proteome</keyword>
<evidence type="ECO:0000259" key="3">
    <source>
        <dbReference type="PROSITE" id="PS51186"/>
    </source>
</evidence>
<protein>
    <submittedName>
        <fullName evidence="4">GNAT family N-acetyltransferase</fullName>
    </submittedName>
</protein>
<organism evidence="4 5">
    <name type="scientific">Solihabitans fulvus</name>
    <dbReference type="NCBI Taxonomy" id="1892852"/>
    <lineage>
        <taxon>Bacteria</taxon>
        <taxon>Bacillati</taxon>
        <taxon>Actinomycetota</taxon>
        <taxon>Actinomycetes</taxon>
        <taxon>Pseudonocardiales</taxon>
        <taxon>Pseudonocardiaceae</taxon>
        <taxon>Solihabitans</taxon>
    </lineage>
</organism>
<dbReference type="OrthoDB" id="9775595at2"/>
<dbReference type="PANTHER" id="PTHR43877">
    <property type="entry name" value="AMINOALKYLPHOSPHONATE N-ACETYLTRANSFERASE-RELATED-RELATED"/>
    <property type="match status" value="1"/>
</dbReference>
<dbReference type="CDD" id="cd04301">
    <property type="entry name" value="NAT_SF"/>
    <property type="match status" value="1"/>
</dbReference>
<comment type="caution">
    <text evidence="4">The sequence shown here is derived from an EMBL/GenBank/DDBJ whole genome shotgun (WGS) entry which is preliminary data.</text>
</comment>
<dbReference type="InterPro" id="IPR000182">
    <property type="entry name" value="GNAT_dom"/>
</dbReference>
<dbReference type="EMBL" id="VUOB01000038">
    <property type="protein sequence ID" value="KAA2259498.1"/>
    <property type="molecule type" value="Genomic_DNA"/>
</dbReference>
<evidence type="ECO:0000313" key="4">
    <source>
        <dbReference type="EMBL" id="KAA2259498.1"/>
    </source>
</evidence>
<dbReference type="PANTHER" id="PTHR43877:SF1">
    <property type="entry name" value="ACETYLTRANSFERASE"/>
    <property type="match status" value="1"/>
</dbReference>
<dbReference type="InterPro" id="IPR016181">
    <property type="entry name" value="Acyl_CoA_acyltransferase"/>
</dbReference>
<dbReference type="SUPFAM" id="SSF55729">
    <property type="entry name" value="Acyl-CoA N-acyltransferases (Nat)"/>
    <property type="match status" value="1"/>
</dbReference>
<dbReference type="Gene3D" id="3.40.630.30">
    <property type="match status" value="1"/>
</dbReference>
<evidence type="ECO:0000313" key="5">
    <source>
        <dbReference type="Proteomes" id="UP000323454"/>
    </source>
</evidence>
<accession>A0A5B2X7K8</accession>
<dbReference type="GO" id="GO:0016747">
    <property type="term" value="F:acyltransferase activity, transferring groups other than amino-acyl groups"/>
    <property type="evidence" value="ECO:0007669"/>
    <property type="project" value="InterPro"/>
</dbReference>
<dbReference type="PROSITE" id="PS51186">
    <property type="entry name" value="GNAT"/>
    <property type="match status" value="1"/>
</dbReference>
<evidence type="ECO:0000256" key="2">
    <source>
        <dbReference type="ARBA" id="ARBA00023315"/>
    </source>
</evidence>